<dbReference type="Gene3D" id="6.10.250.660">
    <property type="match status" value="1"/>
</dbReference>
<keyword evidence="5 7" id="KW-0175">Coiled coil</keyword>
<dbReference type="GO" id="GO:0051301">
    <property type="term" value="P:cell division"/>
    <property type="evidence" value="ECO:0007669"/>
    <property type="project" value="UniProtKB-KW"/>
</dbReference>
<dbReference type="InterPro" id="IPR019933">
    <property type="entry name" value="DivIVA_domain"/>
</dbReference>
<comment type="similarity">
    <text evidence="2">Belongs to the DivIVA family.</text>
</comment>
<dbReference type="PANTHER" id="PTHR35794">
    <property type="entry name" value="CELL DIVISION PROTEIN DIVIVA"/>
    <property type="match status" value="1"/>
</dbReference>
<dbReference type="NCBIfam" id="TIGR03544">
    <property type="entry name" value="DivI1A_domain"/>
    <property type="match status" value="1"/>
</dbReference>
<keyword evidence="3" id="KW-0963">Cytoplasm</keyword>
<dbReference type="PANTHER" id="PTHR35794:SF2">
    <property type="entry name" value="CELL DIVISION PROTEIN DIVIVA"/>
    <property type="match status" value="1"/>
</dbReference>
<evidence type="ECO:0000256" key="1">
    <source>
        <dbReference type="ARBA" id="ARBA00004496"/>
    </source>
</evidence>
<reference evidence="9" key="1">
    <citation type="submission" date="2016-12" db="EMBL/GenBank/DDBJ databases">
        <title>Draft Genome Sequences od Carboxydothermus pertinax and islandicus, Hydrogenogenic Carboxydotrophic Bacteria.</title>
        <authorList>
            <person name="Fukuyama Y."/>
            <person name="Ohmae K."/>
            <person name="Yoneda Y."/>
            <person name="Yoshida T."/>
            <person name="Sako Y."/>
        </authorList>
    </citation>
    <scope>NUCLEOTIDE SEQUENCE [LARGE SCALE GENOMIC DNA]</scope>
    <source>
        <strain evidence="9">Ug1</strain>
    </source>
</reference>
<dbReference type="RefSeq" id="WP_075858257.1">
    <property type="nucleotide sequence ID" value="NZ_BDJK01000006.1"/>
</dbReference>
<keyword evidence="9" id="KW-1185">Reference proteome</keyword>
<organism evidence="8 9">
    <name type="scientific">Carboxydothermus pertinax</name>
    <dbReference type="NCBI Taxonomy" id="870242"/>
    <lineage>
        <taxon>Bacteria</taxon>
        <taxon>Bacillati</taxon>
        <taxon>Bacillota</taxon>
        <taxon>Clostridia</taxon>
        <taxon>Thermoanaerobacterales</taxon>
        <taxon>Thermoanaerobacteraceae</taxon>
        <taxon>Carboxydothermus</taxon>
    </lineage>
</organism>
<evidence type="ECO:0000256" key="3">
    <source>
        <dbReference type="ARBA" id="ARBA00022490"/>
    </source>
</evidence>
<protein>
    <submittedName>
        <fullName evidence="8">DivIVA domain-containing protein</fullName>
    </submittedName>
</protein>
<evidence type="ECO:0000313" key="8">
    <source>
        <dbReference type="EMBL" id="GAV21806.1"/>
    </source>
</evidence>
<dbReference type="STRING" id="870242.cpu_03160"/>
<gene>
    <name evidence="8" type="ORF">cpu_03160</name>
</gene>
<evidence type="ECO:0000313" key="9">
    <source>
        <dbReference type="Proteomes" id="UP000187485"/>
    </source>
</evidence>
<evidence type="ECO:0000256" key="7">
    <source>
        <dbReference type="SAM" id="Coils"/>
    </source>
</evidence>
<accession>A0A1L8CSA4</accession>
<comment type="subcellular location">
    <subcellularLocation>
        <location evidence="1">Cytoplasm</location>
    </subcellularLocation>
</comment>
<name>A0A1L8CSA4_9THEO</name>
<keyword evidence="4" id="KW-0132">Cell division</keyword>
<dbReference type="AlphaFoldDB" id="A0A1L8CSA4"/>
<dbReference type="EMBL" id="BDJK01000006">
    <property type="protein sequence ID" value="GAV21806.1"/>
    <property type="molecule type" value="Genomic_DNA"/>
</dbReference>
<evidence type="ECO:0000256" key="6">
    <source>
        <dbReference type="ARBA" id="ARBA00023306"/>
    </source>
</evidence>
<feature type="coiled-coil region" evidence="7">
    <location>
        <begin position="85"/>
        <end position="130"/>
    </location>
</feature>
<proteinExistence type="inferred from homology"/>
<evidence type="ECO:0000256" key="4">
    <source>
        <dbReference type="ARBA" id="ARBA00022618"/>
    </source>
</evidence>
<dbReference type="OrthoDB" id="9815492at2"/>
<sequence>MQLPLEIRAKEFKRVFRGYEPEAVDNYLEMVAQDMEKLITENQRLKELIDVKDQQIAQFKLLEDRINQALVVAEKTAGEITENARKEAEVIIKMAQNQRDEMISQAKMEVEKIKDEYESLTQEFERFKREFKAMLLSYLDEVGEKELNAKDQQISQLKPKDALTLKEQ</sequence>
<feature type="coiled-coil region" evidence="7">
    <location>
        <begin position="28"/>
        <end position="55"/>
    </location>
</feature>
<dbReference type="GO" id="GO:0005737">
    <property type="term" value="C:cytoplasm"/>
    <property type="evidence" value="ECO:0007669"/>
    <property type="project" value="UniProtKB-SubCell"/>
</dbReference>
<dbReference type="Pfam" id="PF05103">
    <property type="entry name" value="DivIVA"/>
    <property type="match status" value="1"/>
</dbReference>
<evidence type="ECO:0000256" key="5">
    <source>
        <dbReference type="ARBA" id="ARBA00023054"/>
    </source>
</evidence>
<keyword evidence="6" id="KW-0131">Cell cycle</keyword>
<comment type="caution">
    <text evidence="8">The sequence shown here is derived from an EMBL/GenBank/DDBJ whole genome shotgun (WGS) entry which is preliminary data.</text>
</comment>
<evidence type="ECO:0000256" key="2">
    <source>
        <dbReference type="ARBA" id="ARBA00009008"/>
    </source>
</evidence>
<dbReference type="Proteomes" id="UP000187485">
    <property type="component" value="Unassembled WGS sequence"/>
</dbReference>
<dbReference type="InterPro" id="IPR007793">
    <property type="entry name" value="DivIVA_fam"/>
</dbReference>